<dbReference type="Gene3D" id="3.30.310.10">
    <property type="entry name" value="TATA-Binding Protein"/>
    <property type="match status" value="1"/>
</dbReference>
<dbReference type="EMBL" id="MN739889">
    <property type="protein sequence ID" value="QHT76107.1"/>
    <property type="molecule type" value="Genomic_DNA"/>
</dbReference>
<dbReference type="SUPFAM" id="SSF55945">
    <property type="entry name" value="TATA-box binding protein-like"/>
    <property type="match status" value="1"/>
</dbReference>
<proteinExistence type="inferred from homology"/>
<accession>A0A6C0H6S1</accession>
<keyword evidence="2" id="KW-0238">DNA-binding</keyword>
<reference evidence="4" key="1">
    <citation type="journal article" date="2020" name="Nature">
        <title>Giant virus diversity and host interactions through global metagenomics.</title>
        <authorList>
            <person name="Schulz F."/>
            <person name="Roux S."/>
            <person name="Paez-Espino D."/>
            <person name="Jungbluth S."/>
            <person name="Walsh D.A."/>
            <person name="Denef V.J."/>
            <person name="McMahon K.D."/>
            <person name="Konstantinidis K.T."/>
            <person name="Eloe-Fadrosh E.A."/>
            <person name="Kyrpides N.C."/>
            <person name="Woyke T."/>
        </authorList>
    </citation>
    <scope>NUCLEOTIDE SEQUENCE</scope>
    <source>
        <strain evidence="4">GVMAG-M-3300023179-73</strain>
    </source>
</reference>
<dbReference type="InterPro" id="IPR000814">
    <property type="entry name" value="TBP"/>
</dbReference>
<organism evidence="4">
    <name type="scientific">viral metagenome</name>
    <dbReference type="NCBI Taxonomy" id="1070528"/>
    <lineage>
        <taxon>unclassified sequences</taxon>
        <taxon>metagenomes</taxon>
        <taxon>organismal metagenomes</taxon>
    </lineage>
</organism>
<keyword evidence="3" id="KW-0804">Transcription</keyword>
<dbReference type="GO" id="GO:0006352">
    <property type="term" value="P:DNA-templated transcription initiation"/>
    <property type="evidence" value="ECO:0007669"/>
    <property type="project" value="InterPro"/>
</dbReference>
<evidence type="ECO:0000256" key="1">
    <source>
        <dbReference type="ARBA" id="ARBA00005560"/>
    </source>
</evidence>
<dbReference type="AlphaFoldDB" id="A0A6C0H6S1"/>
<evidence type="ECO:0000313" key="4">
    <source>
        <dbReference type="EMBL" id="QHT76107.1"/>
    </source>
</evidence>
<evidence type="ECO:0000256" key="2">
    <source>
        <dbReference type="ARBA" id="ARBA00023125"/>
    </source>
</evidence>
<comment type="similarity">
    <text evidence="1">Belongs to the TBP family.</text>
</comment>
<dbReference type="Pfam" id="PF00352">
    <property type="entry name" value="TBP"/>
    <property type="match status" value="1"/>
</dbReference>
<dbReference type="InterPro" id="IPR012295">
    <property type="entry name" value="TBP_dom_sf"/>
</dbReference>
<dbReference type="GO" id="GO:0003677">
    <property type="term" value="F:DNA binding"/>
    <property type="evidence" value="ECO:0007669"/>
    <property type="project" value="UniProtKB-KW"/>
</dbReference>
<sequence>MTPKVKISTITMTTQLPNCLLNLTNVGKYLKIDQDVIGIKYNYADLNVTKGSYSTTIYKKAKIKDISKVNKALFYNQITLILNNGGNHVNVKLFGNGSLHMTGCKSVLEGEQVTRLLYKKLDGLRNERDTVFLCQDMNGVLLDKDGLIYSYTAKQIIGHVKEKTTYVIKKQEFEYDSKTKNLIAKKPETQRRRLIINLDGEPIGYCKIEMLKNKNKFYKRNNNLFFDTMNQLIYYNDSYVIGKLEYDVDASRITDVSLVPDVVELEYNCCPFVQQDYNLDTNIADFDKLIDQNVNCINVYFNLNYRLNRARLYECLIHESFICKYKPESYSGIKLIYKVPIDSTAEESGKCYCSNKCTCRNITFLIFQSGNVIATGFRSEQQIKTICQRFLDITLRHIDIMKCRT</sequence>
<protein>
    <submittedName>
        <fullName evidence="4">Uncharacterized protein</fullName>
    </submittedName>
</protein>
<name>A0A6C0H6S1_9ZZZZ</name>
<evidence type="ECO:0000256" key="3">
    <source>
        <dbReference type="ARBA" id="ARBA00023163"/>
    </source>
</evidence>